<proteinExistence type="predicted"/>
<dbReference type="NCBIfam" id="TIGR01560">
    <property type="entry name" value="put_DNA_pack"/>
    <property type="match status" value="1"/>
</dbReference>
<gene>
    <name evidence="1" type="ORF">FJU11_15035</name>
</gene>
<reference evidence="1 2" key="1">
    <citation type="submission" date="2019-06" db="EMBL/GenBank/DDBJ databases">
        <authorList>
            <person name="Li M."/>
        </authorList>
    </citation>
    <scope>NUCLEOTIDE SEQUENCE [LARGE SCALE GENOMIC DNA]</scope>
    <source>
        <strain evidence="1 2">BGMRC6574</strain>
    </source>
</reference>
<comment type="caution">
    <text evidence="1">The sequence shown here is derived from an EMBL/GenBank/DDBJ whole genome shotgun (WGS) entry which is preliminary data.</text>
</comment>
<dbReference type="OrthoDB" id="7307102at2"/>
<keyword evidence="2" id="KW-1185">Reference proteome</keyword>
<dbReference type="CDD" id="cd08054">
    <property type="entry name" value="gp6"/>
    <property type="match status" value="1"/>
</dbReference>
<sequence length="101" mass="10970">MTTLVSIDLLKAQLNLVGTDDDVLLAHKLGAAEAWLAGYIGKPLSTFDPLPADLVEAVLQLAAYHYEQREAASFGVSTLPVPFGVTDLARPHREWSFTDAF</sequence>
<evidence type="ECO:0000313" key="2">
    <source>
        <dbReference type="Proteomes" id="UP000320314"/>
    </source>
</evidence>
<evidence type="ECO:0000313" key="1">
    <source>
        <dbReference type="EMBL" id="TPW26388.1"/>
    </source>
</evidence>
<dbReference type="InterPro" id="IPR006450">
    <property type="entry name" value="Phage_HK97_gp6-like"/>
</dbReference>
<dbReference type="RefSeq" id="WP_141167900.1">
    <property type="nucleotide sequence ID" value="NZ_VHLH01000031.1"/>
</dbReference>
<name>A0A506TYV3_9HYPH</name>
<dbReference type="AlphaFoldDB" id="A0A506TYV3"/>
<dbReference type="Gene3D" id="1.10.3230.30">
    <property type="entry name" value="Phage gp6-like head-tail connector protein"/>
    <property type="match status" value="1"/>
</dbReference>
<dbReference type="Pfam" id="PF05135">
    <property type="entry name" value="Phage_connect_1"/>
    <property type="match status" value="1"/>
</dbReference>
<dbReference type="Proteomes" id="UP000320314">
    <property type="component" value="Unassembled WGS sequence"/>
</dbReference>
<protein>
    <submittedName>
        <fullName evidence="1">Phage gp6-like head-tail connector protein</fullName>
    </submittedName>
</protein>
<dbReference type="EMBL" id="VHLH01000031">
    <property type="protein sequence ID" value="TPW26388.1"/>
    <property type="molecule type" value="Genomic_DNA"/>
</dbReference>
<accession>A0A506TYV3</accession>
<dbReference type="InterPro" id="IPR021146">
    <property type="entry name" value="Phage_gp6-like_head-tail"/>
</dbReference>
<organism evidence="1 2">
    <name type="scientific">Pararhizobium mangrovi</name>
    <dbReference type="NCBI Taxonomy" id="2590452"/>
    <lineage>
        <taxon>Bacteria</taxon>
        <taxon>Pseudomonadati</taxon>
        <taxon>Pseudomonadota</taxon>
        <taxon>Alphaproteobacteria</taxon>
        <taxon>Hyphomicrobiales</taxon>
        <taxon>Rhizobiaceae</taxon>
        <taxon>Rhizobium/Agrobacterium group</taxon>
        <taxon>Pararhizobium</taxon>
    </lineage>
</organism>